<feature type="transmembrane region" description="Helical" evidence="13">
    <location>
        <begin position="201"/>
        <end position="220"/>
    </location>
</feature>
<feature type="transmembrane region" description="Helical" evidence="13">
    <location>
        <begin position="170"/>
        <end position="189"/>
    </location>
</feature>
<reference evidence="14" key="1">
    <citation type="submission" date="2022-12" db="EMBL/GenBank/DDBJ databases">
        <title>Genome assemblies of Blomia tropicalis.</title>
        <authorList>
            <person name="Cui Y."/>
        </authorList>
    </citation>
    <scope>NUCLEOTIDE SEQUENCE</scope>
    <source>
        <tissue evidence="14">Adult mites</tissue>
    </source>
</reference>
<evidence type="ECO:0000313" key="15">
    <source>
        <dbReference type="Proteomes" id="UP001142055"/>
    </source>
</evidence>
<comment type="subcellular location">
    <subcellularLocation>
        <location evidence="2">Endoplasmic reticulum membrane</location>
        <topology evidence="2">Multi-pass membrane protein</topology>
    </subcellularLocation>
</comment>
<comment type="caution">
    <text evidence="14">The sequence shown here is derived from an EMBL/GenBank/DDBJ whole genome shotgun (WGS) entry which is preliminary data.</text>
</comment>
<dbReference type="GO" id="GO:0018279">
    <property type="term" value="P:protein N-linked glycosylation via asparagine"/>
    <property type="evidence" value="ECO:0007669"/>
    <property type="project" value="TreeGrafter"/>
</dbReference>
<dbReference type="GO" id="GO:0015693">
    <property type="term" value="P:magnesium ion transport"/>
    <property type="evidence" value="ECO:0007669"/>
    <property type="project" value="UniProtKB-ARBA"/>
</dbReference>
<feature type="transmembrane region" description="Helical" evidence="13">
    <location>
        <begin position="248"/>
        <end position="269"/>
    </location>
</feature>
<evidence type="ECO:0000256" key="6">
    <source>
        <dbReference type="ARBA" id="ARBA00022729"/>
    </source>
</evidence>
<evidence type="ECO:0000313" key="14">
    <source>
        <dbReference type="EMBL" id="KAJ6219914.1"/>
    </source>
</evidence>
<evidence type="ECO:0000256" key="11">
    <source>
        <dbReference type="ARBA" id="ARBA00023157"/>
    </source>
</evidence>
<proteinExistence type="inferred from homology"/>
<dbReference type="Proteomes" id="UP001142055">
    <property type="component" value="Chromosome 2"/>
</dbReference>
<evidence type="ECO:0000256" key="3">
    <source>
        <dbReference type="ARBA" id="ARBA00009561"/>
    </source>
</evidence>
<dbReference type="GO" id="GO:0008250">
    <property type="term" value="C:oligosaccharyltransferase complex"/>
    <property type="evidence" value="ECO:0007669"/>
    <property type="project" value="TreeGrafter"/>
</dbReference>
<keyword evidence="4" id="KW-0813">Transport</keyword>
<keyword evidence="15" id="KW-1185">Reference proteome</keyword>
<dbReference type="FunFam" id="3.40.30.10:FF:000009">
    <property type="entry name" value="Tumor suppressor candidate 3"/>
    <property type="match status" value="1"/>
</dbReference>
<protein>
    <recommendedName>
        <fullName evidence="16">Tumor suppressor candidate 3</fullName>
    </recommendedName>
</protein>
<dbReference type="InterPro" id="IPR021149">
    <property type="entry name" value="OligosaccharylTrfase_OST3/OST6"/>
</dbReference>
<evidence type="ECO:0000256" key="2">
    <source>
        <dbReference type="ARBA" id="ARBA00004477"/>
    </source>
</evidence>
<dbReference type="PANTHER" id="PTHR12692">
    <property type="entry name" value="DOLICHYL-DIPHOSPHOOLIGOSACCHARIDE--PROTEIN GLYCOSYLTRANSFERASE-RELATED"/>
    <property type="match status" value="1"/>
</dbReference>
<evidence type="ECO:0000256" key="10">
    <source>
        <dbReference type="ARBA" id="ARBA00023136"/>
    </source>
</evidence>
<comment type="pathway">
    <text evidence="12">Protein modification.</text>
</comment>
<organism evidence="14 15">
    <name type="scientific">Blomia tropicalis</name>
    <name type="common">Mite</name>
    <dbReference type="NCBI Taxonomy" id="40697"/>
    <lineage>
        <taxon>Eukaryota</taxon>
        <taxon>Metazoa</taxon>
        <taxon>Ecdysozoa</taxon>
        <taxon>Arthropoda</taxon>
        <taxon>Chelicerata</taxon>
        <taxon>Arachnida</taxon>
        <taxon>Acari</taxon>
        <taxon>Acariformes</taxon>
        <taxon>Sarcoptiformes</taxon>
        <taxon>Astigmata</taxon>
        <taxon>Glycyphagoidea</taxon>
        <taxon>Echimyopodidae</taxon>
        <taxon>Blomia</taxon>
    </lineage>
</organism>
<dbReference type="EMBL" id="JAPWDV010000002">
    <property type="protein sequence ID" value="KAJ6219914.1"/>
    <property type="molecule type" value="Genomic_DNA"/>
</dbReference>
<dbReference type="CDD" id="cd02947">
    <property type="entry name" value="TRX_family"/>
    <property type="match status" value="1"/>
</dbReference>
<evidence type="ECO:0000256" key="7">
    <source>
        <dbReference type="ARBA" id="ARBA00022824"/>
    </source>
</evidence>
<evidence type="ECO:0008006" key="16">
    <source>
        <dbReference type="Google" id="ProtNLM"/>
    </source>
</evidence>
<keyword evidence="10 13" id="KW-0472">Membrane</keyword>
<evidence type="ECO:0000256" key="1">
    <source>
        <dbReference type="ARBA" id="ARBA00002791"/>
    </source>
</evidence>
<sequence>MQPTIGHQPLEERVQSLIDLSFKKPMIRLNPEKFRTFIGSKSVGQPVRNYTMIVMMTALSPMRQCSVCRSAADEFSIVANSWRYSPQFQPNLFFGYVDYDEGGEIFQQLGINSAPVFFHFGERSVRATGFSVKSADQMDIQRIGFAAETIARWVFEKTSTTIRVVRPPNYAASFFLLVLFTLISILLYVKRNNLDFLYNKTSWALIALAIVFAMTSGQMWSHIRSPPLMQRSQKGGISYIHGSSSGQFIIETYIIFALNAAITIGFILLVESMKQGGNKIADQKKKIMAIAGLVLVAVFFSLLLSIFRGKAHGYPYSFLFK</sequence>
<name>A0A9Q0M6S3_BLOTA</name>
<dbReference type="PANTHER" id="PTHR12692:SF0">
    <property type="entry name" value="GH11935P"/>
    <property type="match status" value="1"/>
</dbReference>
<dbReference type="AlphaFoldDB" id="A0A9Q0M6S3"/>
<evidence type="ECO:0000256" key="5">
    <source>
        <dbReference type="ARBA" id="ARBA00022692"/>
    </source>
</evidence>
<keyword evidence="9 13" id="KW-1133">Transmembrane helix</keyword>
<evidence type="ECO:0000256" key="8">
    <source>
        <dbReference type="ARBA" id="ARBA00022842"/>
    </source>
</evidence>
<dbReference type="OMA" id="VLFGMYS"/>
<dbReference type="InterPro" id="IPR036249">
    <property type="entry name" value="Thioredoxin-like_sf"/>
</dbReference>
<gene>
    <name evidence="14" type="ORF">RDWZM_005726</name>
</gene>
<dbReference type="Gene3D" id="3.40.30.10">
    <property type="entry name" value="Glutaredoxin"/>
    <property type="match status" value="1"/>
</dbReference>
<keyword evidence="8" id="KW-0460">Magnesium</keyword>
<feature type="transmembrane region" description="Helical" evidence="13">
    <location>
        <begin position="289"/>
        <end position="307"/>
    </location>
</feature>
<keyword evidence="6" id="KW-0732">Signal</keyword>
<keyword evidence="5 13" id="KW-0812">Transmembrane</keyword>
<evidence type="ECO:0000256" key="9">
    <source>
        <dbReference type="ARBA" id="ARBA00022989"/>
    </source>
</evidence>
<dbReference type="SUPFAM" id="SSF52833">
    <property type="entry name" value="Thioredoxin-like"/>
    <property type="match status" value="1"/>
</dbReference>
<evidence type="ECO:0000256" key="12">
    <source>
        <dbReference type="ARBA" id="ARBA00043952"/>
    </source>
</evidence>
<comment type="similarity">
    <text evidence="3">Belongs to the OST3/OST6 family.</text>
</comment>
<evidence type="ECO:0000256" key="13">
    <source>
        <dbReference type="SAM" id="Phobius"/>
    </source>
</evidence>
<keyword evidence="11" id="KW-1015">Disulfide bond</keyword>
<evidence type="ECO:0000256" key="4">
    <source>
        <dbReference type="ARBA" id="ARBA00022448"/>
    </source>
</evidence>
<accession>A0A9Q0M6S3</accession>
<comment type="function">
    <text evidence="1">Subunit of the oligosaccharyl transferase (OST) complex that catalyzes the initial transfer of a defined glycan (Glc(3)Man(9)GlcNAc(2) in eukaryotes) from the lipid carrier dolichol-pyrophosphate to an asparagine residue within an Asn-X-Ser/Thr consensus motif in nascent polypeptide chains, the first step in protein N-glycosylation. N-glycosylation occurs cotranslationally and the complex associates with the Sec61 complex at the channel-forming translocon complex that mediates protein translocation across the endoplasmic reticulum (ER). All subunits are required for a maximal enzyme activity.</text>
</comment>
<dbReference type="Pfam" id="PF04756">
    <property type="entry name" value="OST3_OST6"/>
    <property type="match status" value="1"/>
</dbReference>
<keyword evidence="7" id="KW-0256">Endoplasmic reticulum</keyword>